<protein>
    <recommendedName>
        <fullName evidence="6">Periplasmic binding protein domain-containing protein</fullName>
    </recommendedName>
</protein>
<feature type="signal peptide" evidence="5">
    <location>
        <begin position="1"/>
        <end position="17"/>
    </location>
</feature>
<evidence type="ECO:0000259" key="6">
    <source>
        <dbReference type="Pfam" id="PF13407"/>
    </source>
</evidence>
<dbReference type="PANTHER" id="PTHR46847">
    <property type="entry name" value="D-ALLOSE-BINDING PERIPLASMIC PROTEIN-RELATED"/>
    <property type="match status" value="1"/>
</dbReference>
<evidence type="ECO:0000256" key="1">
    <source>
        <dbReference type="ARBA" id="ARBA00004196"/>
    </source>
</evidence>
<reference evidence="7" key="1">
    <citation type="journal article" date="2022" name="Int. J. Syst. Evol. Microbiol.">
        <title>Pseudomonas aegrilactucae sp. nov. and Pseudomonas morbosilactucae sp. nov., pathogens causing bacterial rot of lettuce in Japan.</title>
        <authorList>
            <person name="Sawada H."/>
            <person name="Fujikawa T."/>
            <person name="Satou M."/>
        </authorList>
    </citation>
    <scope>NUCLEOTIDE SEQUENCE</scope>
    <source>
        <strain evidence="7">0166_1</strain>
    </source>
</reference>
<feature type="compositionally biased region" description="Low complexity" evidence="4">
    <location>
        <begin position="24"/>
        <end position="35"/>
    </location>
</feature>
<keyword evidence="3 5" id="KW-0732">Signal</keyword>
<dbReference type="InterPro" id="IPR028082">
    <property type="entry name" value="Peripla_BP_I"/>
</dbReference>
<dbReference type="Gene3D" id="3.40.50.2300">
    <property type="match status" value="2"/>
</dbReference>
<dbReference type="Pfam" id="PF13407">
    <property type="entry name" value="Peripla_BP_4"/>
    <property type="match status" value="1"/>
</dbReference>
<sequence>MTRWFALPAVIAAVLFAGCGSSNDSSSTSAGTSAGTSGGDSGLPADKGGPGAKVSYISPVAAQPGQQEIFQGMKAGAKELGWEADVLDSNLSPDKQVANVDTAITQGRTAIASFTLDPGAAAAAYTRAVAQGVPVIGMNSEGEGVTSTVWLEVLTCEPGGPGEADAAFIAKKTPGAKTIVIGGPPVPSITASVKCFTNAAKKQGLKIIGKADNTADTADGAQRLMQDLLTKHPDVQAVWNYNDQSALGDSAAITGAGKKVATATADGIIVVGRNGDADAITAVKEGRLTGTWDLNTVASGLAAIKQMQTALKGGADKTYPALTVKSTFYSSDNIDTYKPPAERHETLDSIPLTGGS</sequence>
<dbReference type="AlphaFoldDB" id="A0A9E7C0R0"/>
<dbReference type="CDD" id="cd01536">
    <property type="entry name" value="PBP1_ABC_sugar_binding-like"/>
    <property type="match status" value="1"/>
</dbReference>
<dbReference type="EMBL" id="CP087164">
    <property type="protein sequence ID" value="UGS35653.1"/>
    <property type="molecule type" value="Genomic_DNA"/>
</dbReference>
<gene>
    <name evidence="7" type="ORF">DSM104329_02048</name>
</gene>
<evidence type="ECO:0000256" key="4">
    <source>
        <dbReference type="SAM" id="MobiDB-lite"/>
    </source>
</evidence>
<dbReference type="GO" id="GO:0030246">
    <property type="term" value="F:carbohydrate binding"/>
    <property type="evidence" value="ECO:0007669"/>
    <property type="project" value="UniProtKB-ARBA"/>
</dbReference>
<evidence type="ECO:0000313" key="7">
    <source>
        <dbReference type="EMBL" id="UGS35653.1"/>
    </source>
</evidence>
<comment type="similarity">
    <text evidence="2">Belongs to the bacterial solute-binding protein 2 family.</text>
</comment>
<dbReference type="GO" id="GO:0030313">
    <property type="term" value="C:cell envelope"/>
    <property type="evidence" value="ECO:0007669"/>
    <property type="project" value="UniProtKB-SubCell"/>
</dbReference>
<dbReference type="Proteomes" id="UP001162834">
    <property type="component" value="Chromosome"/>
</dbReference>
<proteinExistence type="inferred from homology"/>
<feature type="domain" description="Periplasmic binding protein" evidence="6">
    <location>
        <begin position="56"/>
        <end position="313"/>
    </location>
</feature>
<feature type="chain" id="PRO_5039044774" description="Periplasmic binding protein domain-containing protein" evidence="5">
    <location>
        <begin position="18"/>
        <end position="356"/>
    </location>
</feature>
<evidence type="ECO:0000313" key="8">
    <source>
        <dbReference type="Proteomes" id="UP001162834"/>
    </source>
</evidence>
<dbReference type="KEGG" id="sbae:DSM104329_02048"/>
<evidence type="ECO:0000256" key="5">
    <source>
        <dbReference type="SAM" id="SignalP"/>
    </source>
</evidence>
<dbReference type="RefSeq" id="WP_259315335.1">
    <property type="nucleotide sequence ID" value="NZ_CP087164.1"/>
</dbReference>
<evidence type="ECO:0000256" key="3">
    <source>
        <dbReference type="ARBA" id="ARBA00022729"/>
    </source>
</evidence>
<evidence type="ECO:0000256" key="2">
    <source>
        <dbReference type="ARBA" id="ARBA00007639"/>
    </source>
</evidence>
<organism evidence="7 8">
    <name type="scientific">Capillimicrobium parvum</name>
    <dbReference type="NCBI Taxonomy" id="2884022"/>
    <lineage>
        <taxon>Bacteria</taxon>
        <taxon>Bacillati</taxon>
        <taxon>Actinomycetota</taxon>
        <taxon>Thermoleophilia</taxon>
        <taxon>Solirubrobacterales</taxon>
        <taxon>Capillimicrobiaceae</taxon>
        <taxon>Capillimicrobium</taxon>
    </lineage>
</organism>
<accession>A0A9E7C0R0</accession>
<dbReference type="PANTHER" id="PTHR46847:SF1">
    <property type="entry name" value="D-ALLOSE-BINDING PERIPLASMIC PROTEIN-RELATED"/>
    <property type="match status" value="1"/>
</dbReference>
<name>A0A9E7C0R0_9ACTN</name>
<feature type="region of interest" description="Disordered" evidence="4">
    <location>
        <begin position="24"/>
        <end position="48"/>
    </location>
</feature>
<keyword evidence="8" id="KW-1185">Reference proteome</keyword>
<comment type="subcellular location">
    <subcellularLocation>
        <location evidence="1">Cell envelope</location>
    </subcellularLocation>
</comment>
<dbReference type="InterPro" id="IPR025997">
    <property type="entry name" value="SBP_2_dom"/>
</dbReference>
<dbReference type="SUPFAM" id="SSF53822">
    <property type="entry name" value="Periplasmic binding protein-like I"/>
    <property type="match status" value="1"/>
</dbReference>
<feature type="region of interest" description="Disordered" evidence="4">
    <location>
        <begin position="336"/>
        <end position="356"/>
    </location>
</feature>
<dbReference type="PROSITE" id="PS51257">
    <property type="entry name" value="PROKAR_LIPOPROTEIN"/>
    <property type="match status" value="1"/>
</dbReference>